<name>A0ABN3FD92_9ACTN</name>
<organism evidence="1 2">
    <name type="scientific">Dactylosporangium salmoneum</name>
    <dbReference type="NCBI Taxonomy" id="53361"/>
    <lineage>
        <taxon>Bacteria</taxon>
        <taxon>Bacillati</taxon>
        <taxon>Actinomycetota</taxon>
        <taxon>Actinomycetes</taxon>
        <taxon>Micromonosporales</taxon>
        <taxon>Micromonosporaceae</taxon>
        <taxon>Dactylosporangium</taxon>
    </lineage>
</organism>
<gene>
    <name evidence="1" type="ORF">GCM10010170_003790</name>
</gene>
<accession>A0ABN3FD92</accession>
<comment type="caution">
    <text evidence="1">The sequence shown here is derived from an EMBL/GenBank/DDBJ whole genome shotgun (WGS) entry which is preliminary data.</text>
</comment>
<protein>
    <recommendedName>
        <fullName evidence="3">SPOR domain-containing protein</fullName>
    </recommendedName>
</protein>
<dbReference type="Proteomes" id="UP001501444">
    <property type="component" value="Unassembled WGS sequence"/>
</dbReference>
<sequence>MSADCVYCGIWTSYLPVSVARVSFAVHSDVMSSSGAERYYWCLSHQRVESEANMCPGRDRLGPYDSAAEAEQALAKVQERNEAWDAEDERWEGKH</sequence>
<evidence type="ECO:0008006" key="3">
    <source>
        <dbReference type="Google" id="ProtNLM"/>
    </source>
</evidence>
<proteinExistence type="predicted"/>
<evidence type="ECO:0000313" key="2">
    <source>
        <dbReference type="Proteomes" id="UP001501444"/>
    </source>
</evidence>
<evidence type="ECO:0000313" key="1">
    <source>
        <dbReference type="EMBL" id="GAA2327762.1"/>
    </source>
</evidence>
<dbReference type="EMBL" id="BAAARV010000004">
    <property type="protein sequence ID" value="GAA2327762.1"/>
    <property type="molecule type" value="Genomic_DNA"/>
</dbReference>
<reference evidence="1 2" key="1">
    <citation type="journal article" date="2019" name="Int. J. Syst. Evol. Microbiol.">
        <title>The Global Catalogue of Microorganisms (GCM) 10K type strain sequencing project: providing services to taxonomists for standard genome sequencing and annotation.</title>
        <authorList>
            <consortium name="The Broad Institute Genomics Platform"/>
            <consortium name="The Broad Institute Genome Sequencing Center for Infectious Disease"/>
            <person name="Wu L."/>
            <person name="Ma J."/>
        </authorList>
    </citation>
    <scope>NUCLEOTIDE SEQUENCE [LARGE SCALE GENOMIC DNA]</scope>
    <source>
        <strain evidence="1 2">JCM 3272</strain>
    </source>
</reference>
<keyword evidence="2" id="KW-1185">Reference proteome</keyword>